<organism evidence="2">
    <name type="scientific">Solibacter usitatus (strain Ellin6076)</name>
    <dbReference type="NCBI Taxonomy" id="234267"/>
    <lineage>
        <taxon>Bacteria</taxon>
        <taxon>Pseudomonadati</taxon>
        <taxon>Acidobacteriota</taxon>
        <taxon>Terriglobia</taxon>
        <taxon>Bryobacterales</taxon>
        <taxon>Solibacteraceae</taxon>
        <taxon>Candidatus Solibacter</taxon>
    </lineage>
</organism>
<reference evidence="2" key="1">
    <citation type="submission" date="2006-10" db="EMBL/GenBank/DDBJ databases">
        <title>Complete sequence of Solibacter usitatus Ellin6076.</title>
        <authorList>
            <consortium name="US DOE Joint Genome Institute"/>
            <person name="Copeland A."/>
            <person name="Lucas S."/>
            <person name="Lapidus A."/>
            <person name="Barry K."/>
            <person name="Detter J.C."/>
            <person name="Glavina del Rio T."/>
            <person name="Hammon N."/>
            <person name="Israni S."/>
            <person name="Dalin E."/>
            <person name="Tice H."/>
            <person name="Pitluck S."/>
            <person name="Thompson L.S."/>
            <person name="Brettin T."/>
            <person name="Bruce D."/>
            <person name="Han C."/>
            <person name="Tapia R."/>
            <person name="Gilna P."/>
            <person name="Schmutz J."/>
            <person name="Larimer F."/>
            <person name="Land M."/>
            <person name="Hauser L."/>
            <person name="Kyrpides N."/>
            <person name="Mikhailova N."/>
            <person name="Janssen P.H."/>
            <person name="Kuske C.R."/>
            <person name="Richardson P."/>
        </authorList>
    </citation>
    <scope>NUCLEOTIDE SEQUENCE</scope>
    <source>
        <strain evidence="2">Ellin6076</strain>
    </source>
</reference>
<feature type="compositionally biased region" description="Basic and acidic residues" evidence="1">
    <location>
        <begin position="7"/>
        <end position="20"/>
    </location>
</feature>
<feature type="region of interest" description="Disordered" evidence="1">
    <location>
        <begin position="1"/>
        <end position="53"/>
    </location>
</feature>
<dbReference type="HOGENOM" id="CLU_2332170_0_0_0"/>
<dbReference type="EMBL" id="CP000473">
    <property type="protein sequence ID" value="ABJ85543.1"/>
    <property type="molecule type" value="Genomic_DNA"/>
</dbReference>
<accession>Q01XS2</accession>
<evidence type="ECO:0000313" key="2">
    <source>
        <dbReference type="EMBL" id="ABJ85543.1"/>
    </source>
</evidence>
<feature type="compositionally biased region" description="Acidic residues" evidence="1">
    <location>
        <begin position="21"/>
        <end position="42"/>
    </location>
</feature>
<gene>
    <name evidence="2" type="ordered locus">Acid_4584</name>
</gene>
<protein>
    <submittedName>
        <fullName evidence="2">Uncharacterized protein</fullName>
    </submittedName>
</protein>
<dbReference type="AlphaFoldDB" id="Q01XS2"/>
<dbReference type="STRING" id="234267.Acid_4584"/>
<sequence>MPYYEVSKSDMAKDPERNSEYEDQIDAEELDGFEAEEEEEQEPLVPSSPTCPRCGWHNTRPSHTKSILDKMLRTFSLRPYRCRSCGNRFRVMRRPGRS</sequence>
<proteinExistence type="predicted"/>
<dbReference type="KEGG" id="sus:Acid_4584"/>
<dbReference type="InParanoid" id="Q01XS2"/>
<name>Q01XS2_SOLUE</name>
<evidence type="ECO:0000256" key="1">
    <source>
        <dbReference type="SAM" id="MobiDB-lite"/>
    </source>
</evidence>